<name>A0A0F8ZWJ8_9ZZZZ</name>
<dbReference type="AlphaFoldDB" id="A0A0F8ZWJ8"/>
<feature type="non-terminal residue" evidence="2">
    <location>
        <position position="1"/>
    </location>
</feature>
<sequence length="46" mass="5114">FDADPEATILGETLSLITNYIKSQGTANTIVNKKDNNNENTRRTCK</sequence>
<organism evidence="2">
    <name type="scientific">marine sediment metagenome</name>
    <dbReference type="NCBI Taxonomy" id="412755"/>
    <lineage>
        <taxon>unclassified sequences</taxon>
        <taxon>metagenomes</taxon>
        <taxon>ecological metagenomes</taxon>
    </lineage>
</organism>
<accession>A0A0F8ZWJ8</accession>
<gene>
    <name evidence="2" type="ORF">LCGC14_2920330</name>
</gene>
<feature type="region of interest" description="Disordered" evidence="1">
    <location>
        <begin position="27"/>
        <end position="46"/>
    </location>
</feature>
<evidence type="ECO:0000256" key="1">
    <source>
        <dbReference type="SAM" id="MobiDB-lite"/>
    </source>
</evidence>
<comment type="caution">
    <text evidence="2">The sequence shown here is derived from an EMBL/GenBank/DDBJ whole genome shotgun (WGS) entry which is preliminary data.</text>
</comment>
<reference evidence="2" key="1">
    <citation type="journal article" date="2015" name="Nature">
        <title>Complex archaea that bridge the gap between prokaryotes and eukaryotes.</title>
        <authorList>
            <person name="Spang A."/>
            <person name="Saw J.H."/>
            <person name="Jorgensen S.L."/>
            <person name="Zaremba-Niedzwiedzka K."/>
            <person name="Martijn J."/>
            <person name="Lind A.E."/>
            <person name="van Eijk R."/>
            <person name="Schleper C."/>
            <person name="Guy L."/>
            <person name="Ettema T.J."/>
        </authorList>
    </citation>
    <scope>NUCLEOTIDE SEQUENCE</scope>
</reference>
<feature type="compositionally biased region" description="Basic and acidic residues" evidence="1">
    <location>
        <begin position="32"/>
        <end position="46"/>
    </location>
</feature>
<proteinExistence type="predicted"/>
<protein>
    <submittedName>
        <fullName evidence="2">Uncharacterized protein</fullName>
    </submittedName>
</protein>
<evidence type="ECO:0000313" key="2">
    <source>
        <dbReference type="EMBL" id="KKK70804.1"/>
    </source>
</evidence>
<dbReference type="EMBL" id="LAZR01058017">
    <property type="protein sequence ID" value="KKK70804.1"/>
    <property type="molecule type" value="Genomic_DNA"/>
</dbReference>